<accession>A0ABM3I0R5</accession>
<keyword evidence="2" id="KW-0507">mRNA processing</keyword>
<keyword evidence="4" id="KW-0508">mRNA splicing</keyword>
<dbReference type="RefSeq" id="XP_048318233.1">
    <property type="nucleotide sequence ID" value="XM_048462276.2"/>
</dbReference>
<reference evidence="8" key="2">
    <citation type="submission" date="2025-08" db="UniProtKB">
        <authorList>
            <consortium name="RefSeq"/>
        </authorList>
    </citation>
    <scope>IDENTIFICATION</scope>
    <source>
        <tissue evidence="8">Seedling</tissue>
    </source>
</reference>
<dbReference type="PANTHER" id="PTHR17204:SF26">
    <property type="entry name" value="PRE-MRNA-PROCESSING FACTOR 39-2"/>
    <property type="match status" value="1"/>
</dbReference>
<dbReference type="SMART" id="SM00386">
    <property type="entry name" value="HAT"/>
    <property type="match status" value="6"/>
</dbReference>
<feature type="compositionally biased region" description="Low complexity" evidence="6">
    <location>
        <begin position="861"/>
        <end position="882"/>
    </location>
</feature>
<sequence length="1077" mass="123148">MEDQIGNTETEAAQPMESEFPAGSKELKLHEVIAKCSLDFDEWTSLISEIEKTYPDDIEKICLVYDSFLSKFPLCHGYWTKYAYHKARLCSVDKVVEIFERAVQSATYCVGVWVEYSIFSMSAFEDPSDIRRLFKRGLSFVGRDYLCHTLWDKYIEFELSQRQWSSLAHIYIEALRFPTKMLHHYFHSFKRLGALWEEEMGCHGSSTLDQSEPLSNEEVHKDQISCVVKELLEPSIGLASSKALHKYLTIGELLYREACQLDEKIVTFETNIRRSYFHVKSLDANQLENWHRYVDFVEKQGDFDWAVKLYERCLIPCANYPEFWMRYVDFMETKGGREISNYALDRATRIFINRVPVIHLFGARYKEHKGDAFGAQEALLHCHTDSDSNFVENVTVKANMERRLGNFMAASKVYEEALEMAAVKKKLHSLPLLYIRFSRLKYMITNSADAARDVLIDGIKHLPHCKLLLEELINFAMIHGGKHHINIVDTIISNAISPGSDVSPRLNMKDAEDVSNLYLEFVDLCGNIDEVRRAWNQHIRLFPYSIRNFYEQSTMPKDLKLTEEGRGEAKYDDMMPQQPAGHCSSDHQIQLTLQDKKLPLPQTSEDMSAQGSTDQVSVQKLTSPENQDIQFEHAIIDQLQSGEPYNEPQKLKLPALEASEQPTKAASEPEVSEQHRENTAEPNITSDLVCQVTEETGCIQASQEYSNGNDVKQENDLESEQDLKPPSLASLSLHPQGSMSPDSVPPMPLNCKAPQETSNVNESMRESNCNINEDGASDSARSYQNPVPTQPLPQSNVPANIGGNWSQMNNSGKARRDSKFGPRGHMQRKPHQQRQASPQQYPPAEMGSSMPMSQGHYPQIASTQSPQVQQVSQAQVHHQAATGPGNMTTPISWPLQNVQQSNYSSYQSQLSTQATAPQISHYPVQGEGQQATQNSQAYNQWWQYYYYQQQQFLLQQQQIQQQQQQQQPQQLSSQQYQQQQLQLQQHYFQLQQPQLQQHQFLFHQQQHCMQQVVQQPQQLPLEQRQHQQQNGTPQIQEWNGNYCQQDQGAAPSHVSGACAPVVLSLSPHSQRSTPPDQ</sequence>
<proteinExistence type="predicted"/>
<evidence type="ECO:0000256" key="3">
    <source>
        <dbReference type="ARBA" id="ARBA00022737"/>
    </source>
</evidence>
<feature type="compositionally biased region" description="Polar residues" evidence="6">
    <location>
        <begin position="729"/>
        <end position="741"/>
    </location>
</feature>
<name>A0ABM3I0R5_ZIZJJ</name>
<feature type="region of interest" description="Disordered" evidence="6">
    <location>
        <begin position="658"/>
        <end position="685"/>
    </location>
</feature>
<gene>
    <name evidence="8" type="primary">LOC107413009</name>
</gene>
<dbReference type="InterPro" id="IPR059164">
    <property type="entry name" value="HAT_PRP39_C"/>
</dbReference>
<keyword evidence="5" id="KW-0539">Nucleus</keyword>
<feature type="compositionally biased region" description="Polar residues" evidence="6">
    <location>
        <begin position="755"/>
        <end position="771"/>
    </location>
</feature>
<evidence type="ECO:0000313" key="7">
    <source>
        <dbReference type="Proteomes" id="UP001652623"/>
    </source>
</evidence>
<reference evidence="7" key="1">
    <citation type="submission" date="2025-05" db="UniProtKB">
        <authorList>
            <consortium name="RefSeq"/>
        </authorList>
    </citation>
    <scope>NUCLEOTIDE SEQUENCE [LARGE SCALE GENOMIC DNA]</scope>
</reference>
<dbReference type="InterPro" id="IPR003107">
    <property type="entry name" value="HAT"/>
</dbReference>
<dbReference type="SUPFAM" id="SSF48452">
    <property type="entry name" value="TPR-like"/>
    <property type="match status" value="1"/>
</dbReference>
<dbReference type="PANTHER" id="PTHR17204">
    <property type="entry name" value="PRE-MRNA PROCESSING PROTEIN PRP39-RELATED"/>
    <property type="match status" value="1"/>
</dbReference>
<evidence type="ECO:0000256" key="1">
    <source>
        <dbReference type="ARBA" id="ARBA00004123"/>
    </source>
</evidence>
<evidence type="ECO:0000256" key="6">
    <source>
        <dbReference type="SAM" id="MobiDB-lite"/>
    </source>
</evidence>
<dbReference type="Proteomes" id="UP001652623">
    <property type="component" value="Chromosome 1"/>
</dbReference>
<dbReference type="GeneID" id="107413009"/>
<dbReference type="Gene3D" id="1.25.40.10">
    <property type="entry name" value="Tetratricopeptide repeat domain"/>
    <property type="match status" value="2"/>
</dbReference>
<evidence type="ECO:0000256" key="4">
    <source>
        <dbReference type="ARBA" id="ARBA00023187"/>
    </source>
</evidence>
<dbReference type="Pfam" id="PF23241">
    <property type="entry name" value="HAT_PRP39_C"/>
    <property type="match status" value="1"/>
</dbReference>
<dbReference type="Pfam" id="PF23240">
    <property type="entry name" value="HAT_PRP39_N"/>
    <property type="match status" value="1"/>
</dbReference>
<dbReference type="InterPro" id="IPR011990">
    <property type="entry name" value="TPR-like_helical_dom_sf"/>
</dbReference>
<evidence type="ECO:0000256" key="2">
    <source>
        <dbReference type="ARBA" id="ARBA00022664"/>
    </source>
</evidence>
<organism evidence="7 8">
    <name type="scientific">Ziziphus jujuba</name>
    <name type="common">Chinese jujube</name>
    <name type="synonym">Ziziphus sativa</name>
    <dbReference type="NCBI Taxonomy" id="326968"/>
    <lineage>
        <taxon>Eukaryota</taxon>
        <taxon>Viridiplantae</taxon>
        <taxon>Streptophyta</taxon>
        <taxon>Embryophyta</taxon>
        <taxon>Tracheophyta</taxon>
        <taxon>Spermatophyta</taxon>
        <taxon>Magnoliopsida</taxon>
        <taxon>eudicotyledons</taxon>
        <taxon>Gunneridae</taxon>
        <taxon>Pentapetalae</taxon>
        <taxon>rosids</taxon>
        <taxon>fabids</taxon>
        <taxon>Rosales</taxon>
        <taxon>Rhamnaceae</taxon>
        <taxon>Paliureae</taxon>
        <taxon>Ziziphus</taxon>
    </lineage>
</organism>
<feature type="compositionally biased region" description="Polar residues" evidence="6">
    <location>
        <begin position="701"/>
        <end position="710"/>
    </location>
</feature>
<protein>
    <submittedName>
        <fullName evidence="8">Pre-mRNA-processing factor 39-2 isoform X2</fullName>
    </submittedName>
</protein>
<feature type="region of interest" description="Disordered" evidence="6">
    <location>
        <begin position="701"/>
        <end position="893"/>
    </location>
</feature>
<keyword evidence="3" id="KW-0677">Repeat</keyword>
<comment type="subcellular location">
    <subcellularLocation>
        <location evidence="1">Nucleus</location>
    </subcellularLocation>
</comment>
<keyword evidence="7" id="KW-1185">Reference proteome</keyword>
<feature type="compositionally biased region" description="Polar residues" evidence="6">
    <location>
        <begin position="779"/>
        <end position="812"/>
    </location>
</feature>
<evidence type="ECO:0000256" key="5">
    <source>
        <dbReference type="ARBA" id="ARBA00023242"/>
    </source>
</evidence>
<evidence type="ECO:0000313" key="8">
    <source>
        <dbReference type="RefSeq" id="XP_048318233.1"/>
    </source>
</evidence>